<dbReference type="Pfam" id="PF17914">
    <property type="entry name" value="HopA1"/>
    <property type="match status" value="1"/>
</dbReference>
<protein>
    <submittedName>
        <fullName evidence="1">Type III effector HopA1</fullName>
    </submittedName>
</protein>
<name>A0A0P9N3B6_PSESX</name>
<evidence type="ECO:0000313" key="2">
    <source>
        <dbReference type="Proteomes" id="UP000050356"/>
    </source>
</evidence>
<organism evidence="1 2">
    <name type="scientific">Pseudomonas syringae pv. cerasicola</name>
    <dbReference type="NCBI Taxonomy" id="264451"/>
    <lineage>
        <taxon>Bacteria</taxon>
        <taxon>Pseudomonadati</taxon>
        <taxon>Pseudomonadota</taxon>
        <taxon>Gammaproteobacteria</taxon>
        <taxon>Pseudomonadales</taxon>
        <taxon>Pseudomonadaceae</taxon>
        <taxon>Pseudomonas</taxon>
        <taxon>Pseudomonas syringae</taxon>
    </lineage>
</organism>
<comment type="caution">
    <text evidence="1">The sequence shown here is derived from an EMBL/GenBank/DDBJ whole genome shotgun (WGS) entry which is preliminary data.</text>
</comment>
<evidence type="ECO:0000313" key="1">
    <source>
        <dbReference type="EMBL" id="KPW96261.1"/>
    </source>
</evidence>
<dbReference type="RefSeq" id="WP_057459239.1">
    <property type="nucleotide sequence ID" value="NZ_LIIG01000220.1"/>
</dbReference>
<gene>
    <name evidence="1" type="ORF">ALO50_00001</name>
</gene>
<dbReference type="Gene3D" id="6.10.20.120">
    <property type="match status" value="1"/>
</dbReference>
<proteinExistence type="predicted"/>
<sequence length="382" mass="41791">MNPIQTRFSNVEALRHSEVDVQELKAHGQIEVGGKCYDIRAAVNNDLTVQRSDKQMTMSKFFKKAGLSGSSGSQSDQIAQVLNEKRGPAGPRLIRQGQTHLGRMPLNIEEGQGSSATTSVQKSGLPNGRLVNSSILQWAEKAKANGNTSSGALYQIYAKELPRVELLPRAEHRACLAHMYKQNAKDGISIWPQFLDGVRGVQLKHDTKEFMMNNPKAADEFYKIERSGAQFPDEAVKARLTINVKPQFQKAMVDAAVRLTAERHDIITAKVAGPAKIGTLTDAAVFYVGGDFSSAQTLAKELQALLPEDAFINHTPAGMQSMGKGLCYAERTPQDRTSQGMSRASIIESALADTSMLSLEKKLRNAFKSAGYNPDNPAFRLE</sequence>
<dbReference type="InterPro" id="IPR040871">
    <property type="entry name" value="HopA1"/>
</dbReference>
<dbReference type="PATRIC" id="fig|264451.4.peg.2"/>
<accession>A0A0P9N3B6</accession>
<dbReference type="AlphaFoldDB" id="A0A0P9N3B6"/>
<dbReference type="EMBL" id="LJQA01000320">
    <property type="protein sequence ID" value="KPW96261.1"/>
    <property type="molecule type" value="Genomic_DNA"/>
</dbReference>
<reference evidence="1 2" key="1">
    <citation type="submission" date="2015-09" db="EMBL/GenBank/DDBJ databases">
        <title>Genome announcement of multiple Pseudomonas syringae strains.</title>
        <authorList>
            <person name="Thakur S."/>
            <person name="Wang P.W."/>
            <person name="Gong Y."/>
            <person name="Weir B.S."/>
            <person name="Guttman D.S."/>
        </authorList>
    </citation>
    <scope>NUCLEOTIDE SEQUENCE [LARGE SCALE GENOMIC DNA]</scope>
    <source>
        <strain evidence="1 2">ICMP17524</strain>
    </source>
</reference>
<dbReference type="Proteomes" id="UP000050356">
    <property type="component" value="Unassembled WGS sequence"/>
</dbReference>